<dbReference type="GO" id="GO:0044183">
    <property type="term" value="F:protein folding chaperone"/>
    <property type="evidence" value="ECO:0007669"/>
    <property type="project" value="TreeGrafter"/>
</dbReference>
<dbReference type="GO" id="GO:0015031">
    <property type="term" value="P:protein transport"/>
    <property type="evidence" value="ECO:0007669"/>
    <property type="project" value="InterPro"/>
</dbReference>
<sequence length="471" mass="54352">MSYEIKNQKKIDLNKVKLDIEISNNYLKKYIGKAYKNISQKANIPGFRKGKIPYQIIDANFGKQYVLNEAASLSISELYPDIIMESNLKPIDYPKIKINQLAEDLPLGFEVELELEPEIELPGYKGIKVTGLSTDVSDQELERQIDNIRNNFASLEPVEDDKPISKGDYVTLDFDGEIEGKAFEGGSAEDYLLEVGSNTLFAEFEDSLIGMKKGVKKNLILTLPENNENKDLSGKQASFSIFIKEIKKKVLPEINDEFLKNLGDYKDTDDFKDNIKKRLIEQKESVRRGKIIEEIFNHIIDNIKSSVPNVMVTGRIKQINEEIDEGLKKQKINRDNYLKAINITEDKLNEEIKERAVREVKEYLIFKALEKAEKKNIEPSEDEIKKEKDNIISRYKKEEDIKKIREFFENHEGNKTLTQTIKRRKIIDLLINSAQVIEEKNTGSRGKEDIWTPDKDKARVEKKAKRLWTPG</sequence>
<gene>
    <name evidence="8" type="ORF">S01H4_03697</name>
</gene>
<dbReference type="FunFam" id="3.10.50.40:FF:000001">
    <property type="entry name" value="Trigger factor"/>
    <property type="match status" value="1"/>
</dbReference>
<dbReference type="SUPFAM" id="SSF54534">
    <property type="entry name" value="FKBP-like"/>
    <property type="match status" value="1"/>
</dbReference>
<dbReference type="GO" id="GO:0043335">
    <property type="term" value="P:protein unfolding"/>
    <property type="evidence" value="ECO:0007669"/>
    <property type="project" value="TreeGrafter"/>
</dbReference>
<dbReference type="NCBIfam" id="TIGR00115">
    <property type="entry name" value="tig"/>
    <property type="match status" value="1"/>
</dbReference>
<dbReference type="PIRSF" id="PIRSF003095">
    <property type="entry name" value="Trigger_factor"/>
    <property type="match status" value="1"/>
</dbReference>
<dbReference type="Gene3D" id="3.30.70.1050">
    <property type="entry name" value="Trigger factor ribosome-binding domain"/>
    <property type="match status" value="1"/>
</dbReference>
<evidence type="ECO:0000256" key="3">
    <source>
        <dbReference type="ARBA" id="ARBA00013194"/>
    </source>
</evidence>
<dbReference type="EC" id="5.2.1.8" evidence="3"/>
<dbReference type="InterPro" id="IPR001179">
    <property type="entry name" value="PPIase_FKBP_dom"/>
</dbReference>
<dbReference type="GO" id="GO:0003755">
    <property type="term" value="F:peptidyl-prolyl cis-trans isomerase activity"/>
    <property type="evidence" value="ECO:0007669"/>
    <property type="project" value="UniProtKB-KW"/>
</dbReference>
<evidence type="ECO:0000259" key="7">
    <source>
        <dbReference type="PROSITE" id="PS50059"/>
    </source>
</evidence>
<dbReference type="InterPro" id="IPR037041">
    <property type="entry name" value="Trigger_fac_C_sf"/>
</dbReference>
<keyword evidence="4" id="KW-0697">Rotamase</keyword>
<protein>
    <recommendedName>
        <fullName evidence="3">peptidylprolyl isomerase</fullName>
        <ecNumber evidence="3">5.2.1.8</ecNumber>
    </recommendedName>
</protein>
<evidence type="ECO:0000256" key="6">
    <source>
        <dbReference type="ARBA" id="ARBA00023235"/>
    </source>
</evidence>
<dbReference type="InterPro" id="IPR036611">
    <property type="entry name" value="Trigger_fac_ribosome-bd_sf"/>
</dbReference>
<keyword evidence="6" id="KW-0413">Isomerase</keyword>
<comment type="caution">
    <text evidence="8">The sequence shown here is derived from an EMBL/GenBank/DDBJ whole genome shotgun (WGS) entry which is preliminary data.</text>
</comment>
<dbReference type="InterPro" id="IPR046357">
    <property type="entry name" value="PPIase_dom_sf"/>
</dbReference>
<dbReference type="Gene3D" id="3.10.50.40">
    <property type="match status" value="1"/>
</dbReference>
<comment type="catalytic activity">
    <reaction evidence="1">
        <text>[protein]-peptidylproline (omega=180) = [protein]-peptidylproline (omega=0)</text>
        <dbReference type="Rhea" id="RHEA:16237"/>
        <dbReference type="Rhea" id="RHEA-COMP:10747"/>
        <dbReference type="Rhea" id="RHEA-COMP:10748"/>
        <dbReference type="ChEBI" id="CHEBI:83833"/>
        <dbReference type="ChEBI" id="CHEBI:83834"/>
        <dbReference type="EC" id="5.2.1.8"/>
    </reaction>
</comment>
<dbReference type="GO" id="GO:0051083">
    <property type="term" value="P:'de novo' cotranslational protein folding"/>
    <property type="evidence" value="ECO:0007669"/>
    <property type="project" value="TreeGrafter"/>
</dbReference>
<dbReference type="GO" id="GO:0043022">
    <property type="term" value="F:ribosome binding"/>
    <property type="evidence" value="ECO:0007669"/>
    <property type="project" value="TreeGrafter"/>
</dbReference>
<accession>X0YRH8</accession>
<evidence type="ECO:0000256" key="5">
    <source>
        <dbReference type="ARBA" id="ARBA00023186"/>
    </source>
</evidence>
<dbReference type="InterPro" id="IPR008880">
    <property type="entry name" value="Trigger_fac_C"/>
</dbReference>
<dbReference type="HAMAP" id="MF_00303">
    <property type="entry name" value="Trigger_factor_Tig"/>
    <property type="match status" value="1"/>
</dbReference>
<dbReference type="Pfam" id="PF05697">
    <property type="entry name" value="Trigger_N"/>
    <property type="match status" value="1"/>
</dbReference>
<dbReference type="PANTHER" id="PTHR30560">
    <property type="entry name" value="TRIGGER FACTOR CHAPERONE AND PEPTIDYL-PROLYL CIS/TRANS ISOMERASE"/>
    <property type="match status" value="1"/>
</dbReference>
<reference evidence="8" key="1">
    <citation type="journal article" date="2014" name="Front. Microbiol.">
        <title>High frequency of phylogenetically diverse reductive dehalogenase-homologous genes in deep subseafloor sedimentary metagenomes.</title>
        <authorList>
            <person name="Kawai M."/>
            <person name="Futagami T."/>
            <person name="Toyoda A."/>
            <person name="Takaki Y."/>
            <person name="Nishi S."/>
            <person name="Hori S."/>
            <person name="Arai W."/>
            <person name="Tsubouchi T."/>
            <person name="Morono Y."/>
            <person name="Uchiyama I."/>
            <person name="Ito T."/>
            <person name="Fujiyama A."/>
            <person name="Inagaki F."/>
            <person name="Takami H."/>
        </authorList>
    </citation>
    <scope>NUCLEOTIDE SEQUENCE</scope>
    <source>
        <strain evidence="8">Expedition CK06-06</strain>
    </source>
</reference>
<comment type="similarity">
    <text evidence="2">Belongs to the FKBP-type PPIase family. Tig subfamily.</text>
</comment>
<dbReference type="InterPro" id="IPR008881">
    <property type="entry name" value="Trigger_fac_ribosome-bd_bac"/>
</dbReference>
<dbReference type="SUPFAM" id="SSF109998">
    <property type="entry name" value="Triger factor/SurA peptide-binding domain-like"/>
    <property type="match status" value="1"/>
</dbReference>
<dbReference type="PANTHER" id="PTHR30560:SF3">
    <property type="entry name" value="TRIGGER FACTOR-LIKE PROTEIN TIG, CHLOROPLASTIC"/>
    <property type="match status" value="1"/>
</dbReference>
<evidence type="ECO:0000256" key="2">
    <source>
        <dbReference type="ARBA" id="ARBA00005464"/>
    </source>
</evidence>
<dbReference type="Gene3D" id="1.10.3120.10">
    <property type="entry name" value="Trigger factor, C-terminal domain"/>
    <property type="match status" value="1"/>
</dbReference>
<name>X0YRH8_9ZZZZ</name>
<dbReference type="Pfam" id="PF05698">
    <property type="entry name" value="Trigger_C"/>
    <property type="match status" value="1"/>
</dbReference>
<evidence type="ECO:0000313" key="8">
    <source>
        <dbReference type="EMBL" id="GAG58974.1"/>
    </source>
</evidence>
<proteinExistence type="inferred from homology"/>
<evidence type="ECO:0000256" key="4">
    <source>
        <dbReference type="ARBA" id="ARBA00023110"/>
    </source>
</evidence>
<dbReference type="EMBL" id="BART01000928">
    <property type="protein sequence ID" value="GAG58974.1"/>
    <property type="molecule type" value="Genomic_DNA"/>
</dbReference>
<organism evidence="8">
    <name type="scientific">marine sediment metagenome</name>
    <dbReference type="NCBI Taxonomy" id="412755"/>
    <lineage>
        <taxon>unclassified sequences</taxon>
        <taxon>metagenomes</taxon>
        <taxon>ecological metagenomes</taxon>
    </lineage>
</organism>
<dbReference type="PROSITE" id="PS50059">
    <property type="entry name" value="FKBP_PPIASE"/>
    <property type="match status" value="1"/>
</dbReference>
<evidence type="ECO:0000256" key="1">
    <source>
        <dbReference type="ARBA" id="ARBA00000971"/>
    </source>
</evidence>
<dbReference type="SUPFAM" id="SSF102735">
    <property type="entry name" value="Trigger factor ribosome-binding domain"/>
    <property type="match status" value="1"/>
</dbReference>
<keyword evidence="5" id="KW-0143">Chaperone</keyword>
<feature type="domain" description="PPIase FKBP-type" evidence="7">
    <location>
        <begin position="167"/>
        <end position="221"/>
    </location>
</feature>
<dbReference type="InterPro" id="IPR005215">
    <property type="entry name" value="Trig_fac"/>
</dbReference>
<dbReference type="InterPro" id="IPR027304">
    <property type="entry name" value="Trigger_fact/SurA_dom_sf"/>
</dbReference>
<dbReference type="Pfam" id="PF00254">
    <property type="entry name" value="FKBP_C"/>
    <property type="match status" value="1"/>
</dbReference>
<dbReference type="AlphaFoldDB" id="X0YRH8"/>